<evidence type="ECO:0000256" key="8">
    <source>
        <dbReference type="ARBA" id="ARBA00022741"/>
    </source>
</evidence>
<dbReference type="Proteomes" id="UP000077856">
    <property type="component" value="Plasmid pBO1"/>
</dbReference>
<keyword evidence="5" id="KW-0597">Phosphoprotein</keyword>
<evidence type="ECO:0000256" key="10">
    <source>
        <dbReference type="ARBA" id="ARBA00022840"/>
    </source>
</evidence>
<organism evidence="17 18">
    <name type="scientific">Cytobacillus oceanisediminis 2691</name>
    <dbReference type="NCBI Taxonomy" id="1196031"/>
    <lineage>
        <taxon>Bacteria</taxon>
        <taxon>Bacillati</taxon>
        <taxon>Bacillota</taxon>
        <taxon>Bacilli</taxon>
        <taxon>Bacillales</taxon>
        <taxon>Bacillaceae</taxon>
        <taxon>Cytobacillus</taxon>
    </lineage>
</organism>
<evidence type="ECO:0000256" key="2">
    <source>
        <dbReference type="ARBA" id="ARBA00004651"/>
    </source>
</evidence>
<feature type="domain" description="HAMP" evidence="16">
    <location>
        <begin position="74"/>
        <end position="126"/>
    </location>
</feature>
<protein>
    <recommendedName>
        <fullName evidence="3">histidine kinase</fullName>
        <ecNumber evidence="3">2.7.13.3</ecNumber>
    </recommendedName>
</protein>
<dbReference type="AlphaFoldDB" id="A0A160MIF1"/>
<dbReference type="Gene3D" id="6.10.340.10">
    <property type="match status" value="1"/>
</dbReference>
<dbReference type="SMART" id="SM00387">
    <property type="entry name" value="HATPase_c"/>
    <property type="match status" value="1"/>
</dbReference>
<evidence type="ECO:0000313" key="17">
    <source>
        <dbReference type="EMBL" id="AND42963.1"/>
    </source>
</evidence>
<evidence type="ECO:0000256" key="11">
    <source>
        <dbReference type="ARBA" id="ARBA00022989"/>
    </source>
</evidence>
<keyword evidence="12" id="KW-0902">Two-component regulatory system</keyword>
<keyword evidence="10" id="KW-0067">ATP-binding</keyword>
<comment type="catalytic activity">
    <reaction evidence="1">
        <text>ATP + protein L-histidine = ADP + protein N-phospho-L-histidine.</text>
        <dbReference type="EC" id="2.7.13.3"/>
    </reaction>
</comment>
<dbReference type="InterPro" id="IPR003660">
    <property type="entry name" value="HAMP_dom"/>
</dbReference>
<evidence type="ECO:0000256" key="6">
    <source>
        <dbReference type="ARBA" id="ARBA00022679"/>
    </source>
</evidence>
<dbReference type="Pfam" id="PF00672">
    <property type="entry name" value="HAMP"/>
    <property type="match status" value="1"/>
</dbReference>
<dbReference type="Gene3D" id="1.10.287.130">
    <property type="match status" value="1"/>
</dbReference>
<evidence type="ECO:0000256" key="1">
    <source>
        <dbReference type="ARBA" id="ARBA00000085"/>
    </source>
</evidence>
<keyword evidence="8" id="KW-0547">Nucleotide-binding</keyword>
<dbReference type="SMART" id="SM00304">
    <property type="entry name" value="HAMP"/>
    <property type="match status" value="1"/>
</dbReference>
<feature type="transmembrane region" description="Helical" evidence="14">
    <location>
        <begin position="7"/>
        <end position="30"/>
    </location>
</feature>
<evidence type="ECO:0000256" key="4">
    <source>
        <dbReference type="ARBA" id="ARBA00022475"/>
    </source>
</evidence>
<reference evidence="17 18" key="1">
    <citation type="submission" date="2016-04" db="EMBL/GenBank/DDBJ databases">
        <title>Complete genome sequence of Bacillus oceanisediminis strain 2691.</title>
        <authorList>
            <person name="Jeong H."/>
            <person name="Kim H.J."/>
            <person name="Lee D.-W."/>
        </authorList>
    </citation>
    <scope>NUCLEOTIDE SEQUENCE [LARGE SCALE GENOMIC DNA]</scope>
    <source>
        <strain evidence="17 18">2691</strain>
        <plasmid evidence="18">pbo1</plasmid>
    </source>
</reference>
<dbReference type="RefSeq" id="WP_019380931.1">
    <property type="nucleotide sequence ID" value="NZ_CP015507.1"/>
</dbReference>
<keyword evidence="7 14" id="KW-0812">Transmembrane</keyword>
<dbReference type="InterPro" id="IPR005467">
    <property type="entry name" value="His_kinase_dom"/>
</dbReference>
<evidence type="ECO:0000256" key="7">
    <source>
        <dbReference type="ARBA" id="ARBA00022692"/>
    </source>
</evidence>
<feature type="transmembrane region" description="Helical" evidence="14">
    <location>
        <begin position="50"/>
        <end position="76"/>
    </location>
</feature>
<dbReference type="GO" id="GO:0000155">
    <property type="term" value="F:phosphorelay sensor kinase activity"/>
    <property type="evidence" value="ECO:0007669"/>
    <property type="project" value="InterPro"/>
</dbReference>
<dbReference type="InterPro" id="IPR050398">
    <property type="entry name" value="HssS/ArlS-like"/>
</dbReference>
<accession>A0A160MIF1</accession>
<evidence type="ECO:0000256" key="9">
    <source>
        <dbReference type="ARBA" id="ARBA00022777"/>
    </source>
</evidence>
<dbReference type="EC" id="2.7.13.3" evidence="3"/>
<dbReference type="SUPFAM" id="SSF158472">
    <property type="entry name" value="HAMP domain-like"/>
    <property type="match status" value="1"/>
</dbReference>
<dbReference type="CDD" id="cd00082">
    <property type="entry name" value="HisKA"/>
    <property type="match status" value="1"/>
</dbReference>
<dbReference type="PROSITE" id="PS50109">
    <property type="entry name" value="HIS_KIN"/>
    <property type="match status" value="1"/>
</dbReference>
<comment type="subcellular location">
    <subcellularLocation>
        <location evidence="2">Cell membrane</location>
        <topology evidence="2">Multi-pass membrane protein</topology>
    </subcellularLocation>
</comment>
<keyword evidence="17" id="KW-0614">Plasmid</keyword>
<dbReference type="InterPro" id="IPR004358">
    <property type="entry name" value="Sig_transdc_His_kin-like_C"/>
</dbReference>
<keyword evidence="6" id="KW-0808">Transferase</keyword>
<dbReference type="SMART" id="SM00388">
    <property type="entry name" value="HisKA"/>
    <property type="match status" value="1"/>
</dbReference>
<dbReference type="Pfam" id="PF02518">
    <property type="entry name" value="HATPase_c"/>
    <property type="match status" value="1"/>
</dbReference>
<evidence type="ECO:0000256" key="5">
    <source>
        <dbReference type="ARBA" id="ARBA00022553"/>
    </source>
</evidence>
<feature type="domain" description="Histidine kinase" evidence="15">
    <location>
        <begin position="134"/>
        <end position="354"/>
    </location>
</feature>
<keyword evidence="9 17" id="KW-0418">Kinase</keyword>
<evidence type="ECO:0000256" key="12">
    <source>
        <dbReference type="ARBA" id="ARBA00023012"/>
    </source>
</evidence>
<geneLocation type="plasmid" evidence="18">
    <name>pbo1</name>
</geneLocation>
<keyword evidence="4" id="KW-1003">Cell membrane</keyword>
<evidence type="ECO:0000256" key="3">
    <source>
        <dbReference type="ARBA" id="ARBA00012438"/>
    </source>
</evidence>
<keyword evidence="13 14" id="KW-0472">Membrane</keyword>
<dbReference type="InterPro" id="IPR036890">
    <property type="entry name" value="HATPase_C_sf"/>
</dbReference>
<dbReference type="GO" id="GO:0005886">
    <property type="term" value="C:plasma membrane"/>
    <property type="evidence" value="ECO:0007669"/>
    <property type="project" value="UniProtKB-SubCell"/>
</dbReference>
<sequence length="354" mass="40839">MKLKTKLPLLFLFIFLLTLLLIAAFFVFYIKSLSADEGHVWLENIFSPVHFQMLLLLSILMGLLFVVLTVFFHFNITKPIQALNLRLKKVNIGNSRTPLHSRRKDEIGDLYNHFNEMEERLYQAHREQVDMIAAIAHDLKTPLTTITGFVELLSIQKDLTRMETQDYYELIMKKTKHMVELIDSFSMYTKNEAMFETIAMIPIAAHKLFDTISSEYETELSSFEFRLTWKHTFNPNQLISINEHMIRRVFGNLFSNAVRYSNSNELHVYLTGYVQEGYAYFLIEDNGVGVPNQDLSLLFRKFYTVDKSRQMSNGGSGLGLASCKLIIEHHGGQIHAFHSNHGGLGIRFSLPLSV</sequence>
<dbReference type="CDD" id="cd00075">
    <property type="entry name" value="HATPase"/>
    <property type="match status" value="1"/>
</dbReference>
<name>A0A160MIF1_9BACI</name>
<dbReference type="GO" id="GO:0005524">
    <property type="term" value="F:ATP binding"/>
    <property type="evidence" value="ECO:0007669"/>
    <property type="project" value="UniProtKB-KW"/>
</dbReference>
<dbReference type="PRINTS" id="PR00344">
    <property type="entry name" value="BCTRLSENSOR"/>
</dbReference>
<dbReference type="InterPro" id="IPR036097">
    <property type="entry name" value="HisK_dim/P_sf"/>
</dbReference>
<dbReference type="SUPFAM" id="SSF47384">
    <property type="entry name" value="Homodimeric domain of signal transducing histidine kinase"/>
    <property type="match status" value="1"/>
</dbReference>
<dbReference type="PANTHER" id="PTHR45528:SF1">
    <property type="entry name" value="SENSOR HISTIDINE KINASE CPXA"/>
    <property type="match status" value="1"/>
</dbReference>
<dbReference type="KEGG" id="bon:A361_27705"/>
<dbReference type="EMBL" id="CP015507">
    <property type="protein sequence ID" value="AND42963.1"/>
    <property type="molecule type" value="Genomic_DNA"/>
</dbReference>
<proteinExistence type="predicted"/>
<dbReference type="eggNOG" id="COG2205">
    <property type="taxonomic scope" value="Bacteria"/>
</dbReference>
<dbReference type="PANTHER" id="PTHR45528">
    <property type="entry name" value="SENSOR HISTIDINE KINASE CPXA"/>
    <property type="match status" value="1"/>
</dbReference>
<gene>
    <name evidence="17" type="ORF">A361_27705</name>
</gene>
<dbReference type="CDD" id="cd06225">
    <property type="entry name" value="HAMP"/>
    <property type="match status" value="1"/>
</dbReference>
<dbReference type="PROSITE" id="PS50885">
    <property type="entry name" value="HAMP"/>
    <property type="match status" value="1"/>
</dbReference>
<dbReference type="Pfam" id="PF00512">
    <property type="entry name" value="HisKA"/>
    <property type="match status" value="1"/>
</dbReference>
<dbReference type="SUPFAM" id="SSF55874">
    <property type="entry name" value="ATPase domain of HSP90 chaperone/DNA topoisomerase II/histidine kinase"/>
    <property type="match status" value="1"/>
</dbReference>
<evidence type="ECO:0000259" key="15">
    <source>
        <dbReference type="PROSITE" id="PS50109"/>
    </source>
</evidence>
<evidence type="ECO:0000256" key="13">
    <source>
        <dbReference type="ARBA" id="ARBA00023136"/>
    </source>
</evidence>
<evidence type="ECO:0000256" key="14">
    <source>
        <dbReference type="SAM" id="Phobius"/>
    </source>
</evidence>
<dbReference type="InterPro" id="IPR003661">
    <property type="entry name" value="HisK_dim/P_dom"/>
</dbReference>
<evidence type="ECO:0000259" key="16">
    <source>
        <dbReference type="PROSITE" id="PS50885"/>
    </source>
</evidence>
<dbReference type="InterPro" id="IPR003594">
    <property type="entry name" value="HATPase_dom"/>
</dbReference>
<keyword evidence="11 14" id="KW-1133">Transmembrane helix</keyword>
<evidence type="ECO:0000313" key="18">
    <source>
        <dbReference type="Proteomes" id="UP000077856"/>
    </source>
</evidence>
<dbReference type="Gene3D" id="3.30.565.10">
    <property type="entry name" value="Histidine kinase-like ATPase, C-terminal domain"/>
    <property type="match status" value="1"/>
</dbReference>